<dbReference type="GO" id="GO:2000022">
    <property type="term" value="P:regulation of jasmonic acid mediated signaling pathway"/>
    <property type="evidence" value="ECO:0007669"/>
    <property type="project" value="InterPro"/>
</dbReference>
<gene>
    <name evidence="3" type="ORF">CICLE_v10033090mg</name>
</gene>
<dbReference type="GO" id="GO:0050832">
    <property type="term" value="P:defense response to fungus"/>
    <property type="evidence" value="ECO:0007669"/>
    <property type="project" value="TreeGrafter"/>
</dbReference>
<evidence type="ECO:0000259" key="2">
    <source>
        <dbReference type="Pfam" id="PF12313"/>
    </source>
</evidence>
<protein>
    <recommendedName>
        <fullName evidence="2">NPR1/NIM1-like C-terminal domain-containing protein</fullName>
    </recommendedName>
</protein>
<dbReference type="InterPro" id="IPR044292">
    <property type="entry name" value="NPR"/>
</dbReference>
<evidence type="ECO:0000313" key="3">
    <source>
        <dbReference type="EMBL" id="ESR50333.1"/>
    </source>
</evidence>
<dbReference type="GO" id="GO:0009862">
    <property type="term" value="P:systemic acquired resistance, salicylic acid mediated signaling pathway"/>
    <property type="evidence" value="ECO:0007669"/>
    <property type="project" value="InterPro"/>
</dbReference>
<feature type="region of interest" description="Disordered" evidence="1">
    <location>
        <begin position="14"/>
        <end position="33"/>
    </location>
</feature>
<dbReference type="InterPro" id="IPR021094">
    <property type="entry name" value="NPR1/NIM1-like_C"/>
</dbReference>
<dbReference type="EMBL" id="KI536726">
    <property type="protein sequence ID" value="ESR50333.1"/>
    <property type="molecule type" value="Genomic_DNA"/>
</dbReference>
<keyword evidence="4" id="KW-1185">Reference proteome</keyword>
<sequence length="121" mass="13355">MDIADANATNFCTGLSASKSKGSSGNLKEVDLNETPSMQAKRLQALLKTVETGRRYFPHCSKVIEEFMNCDWSDASLLEFGTPEAQKLKRACFHVREAFCKDMASDNRSGPSSSSSAFYKK</sequence>
<dbReference type="eggNOG" id="KOG0504">
    <property type="taxonomic scope" value="Eukaryota"/>
</dbReference>
<dbReference type="Gramene" id="ESR50333">
    <property type="protein sequence ID" value="ESR50333"/>
    <property type="gene ID" value="CICLE_v10033090mg"/>
</dbReference>
<evidence type="ECO:0000313" key="4">
    <source>
        <dbReference type="Proteomes" id="UP000030687"/>
    </source>
</evidence>
<dbReference type="STRING" id="85681.V4SR93"/>
<evidence type="ECO:0000256" key="1">
    <source>
        <dbReference type="SAM" id="MobiDB-lite"/>
    </source>
</evidence>
<reference evidence="3 4" key="1">
    <citation type="submission" date="2013-10" db="EMBL/GenBank/DDBJ databases">
        <authorList>
            <consortium name="International Citrus Genome Consortium"/>
            <person name="Jenkins J."/>
            <person name="Schmutz J."/>
            <person name="Prochnik S."/>
            <person name="Rokhsar D."/>
            <person name="Gmitter F."/>
            <person name="Ollitrault P."/>
            <person name="Machado M."/>
            <person name="Talon M."/>
            <person name="Wincker P."/>
            <person name="Jaillon O."/>
            <person name="Morgante M."/>
        </authorList>
    </citation>
    <scope>NUCLEOTIDE SEQUENCE</scope>
    <source>
        <strain evidence="4">cv. Clemenules</strain>
    </source>
</reference>
<dbReference type="Proteomes" id="UP000030687">
    <property type="component" value="Unassembled WGS sequence"/>
</dbReference>
<dbReference type="KEGG" id="cic:CICLE_v10033090mg"/>
<name>V4SR93_CITCL</name>
<dbReference type="OMA" id="CKDMASD"/>
<proteinExistence type="predicted"/>
<dbReference type="GO" id="GO:2000031">
    <property type="term" value="P:regulation of salicylic acid mediated signaling pathway"/>
    <property type="evidence" value="ECO:0007669"/>
    <property type="project" value="InterPro"/>
</dbReference>
<dbReference type="GO" id="GO:0005634">
    <property type="term" value="C:nucleus"/>
    <property type="evidence" value="ECO:0007669"/>
    <property type="project" value="TreeGrafter"/>
</dbReference>
<feature type="domain" description="NPR1/NIM1-like C-terminal" evidence="2">
    <location>
        <begin position="1"/>
        <end position="117"/>
    </location>
</feature>
<dbReference type="Pfam" id="PF12313">
    <property type="entry name" value="NPR1_like_C"/>
    <property type="match status" value="1"/>
</dbReference>
<dbReference type="AlphaFoldDB" id="V4SR93"/>
<dbReference type="PANTHER" id="PTHR46475:SF7">
    <property type="entry name" value="REGULATORY PROTEIN, PUTATIVE-RELATED"/>
    <property type="match status" value="1"/>
</dbReference>
<dbReference type="InParanoid" id="V4SR93"/>
<dbReference type="GO" id="GO:0042742">
    <property type="term" value="P:defense response to bacterium"/>
    <property type="evidence" value="ECO:0007669"/>
    <property type="project" value="TreeGrafter"/>
</dbReference>
<dbReference type="PANTHER" id="PTHR46475">
    <property type="entry name" value="REGULATORY PROTEIN NPR3"/>
    <property type="match status" value="1"/>
</dbReference>
<accession>V4SR93</accession>
<organism evidence="3 4">
    <name type="scientific">Citrus clementina</name>
    <name type="common">Clementine</name>
    <name type="synonym">Citrus deliciosa x Citrus sinensis</name>
    <dbReference type="NCBI Taxonomy" id="85681"/>
    <lineage>
        <taxon>Eukaryota</taxon>
        <taxon>Viridiplantae</taxon>
        <taxon>Streptophyta</taxon>
        <taxon>Embryophyta</taxon>
        <taxon>Tracheophyta</taxon>
        <taxon>Spermatophyta</taxon>
        <taxon>Magnoliopsida</taxon>
        <taxon>eudicotyledons</taxon>
        <taxon>Gunneridae</taxon>
        <taxon>Pentapetalae</taxon>
        <taxon>rosids</taxon>
        <taxon>malvids</taxon>
        <taxon>Sapindales</taxon>
        <taxon>Rutaceae</taxon>
        <taxon>Aurantioideae</taxon>
        <taxon>Citrus</taxon>
    </lineage>
</organism>
<feature type="compositionally biased region" description="Low complexity" evidence="1">
    <location>
        <begin position="14"/>
        <end position="27"/>
    </location>
</feature>